<evidence type="ECO:0000256" key="4">
    <source>
        <dbReference type="ARBA" id="ARBA00022692"/>
    </source>
</evidence>
<feature type="domain" description="ABC3 transporter permease C-terminal" evidence="8">
    <location>
        <begin position="662"/>
        <end position="770"/>
    </location>
</feature>
<dbReference type="Pfam" id="PF12704">
    <property type="entry name" value="MacB_PCD"/>
    <property type="match status" value="2"/>
</dbReference>
<accession>A0A2R8AWB5</accession>
<feature type="domain" description="MacB-like periplasmic core" evidence="9">
    <location>
        <begin position="25"/>
        <end position="235"/>
    </location>
</feature>
<feature type="transmembrane region" description="Helical" evidence="7">
    <location>
        <begin position="318"/>
        <end position="341"/>
    </location>
</feature>
<evidence type="ECO:0008006" key="12">
    <source>
        <dbReference type="Google" id="ProtNLM"/>
    </source>
</evidence>
<feature type="domain" description="ABC3 transporter permease C-terminal" evidence="8">
    <location>
        <begin position="274"/>
        <end position="387"/>
    </location>
</feature>
<feature type="domain" description="MacB-like periplasmic core" evidence="9">
    <location>
        <begin position="437"/>
        <end position="630"/>
    </location>
</feature>
<evidence type="ECO:0000256" key="6">
    <source>
        <dbReference type="ARBA" id="ARBA00023136"/>
    </source>
</evidence>
<dbReference type="RefSeq" id="WP_108886216.1">
    <property type="nucleotide sequence ID" value="NZ_OMOJ01000004.1"/>
</dbReference>
<reference evidence="11" key="1">
    <citation type="submission" date="2018-03" db="EMBL/GenBank/DDBJ databases">
        <authorList>
            <person name="Rodrigo-Torres L."/>
            <person name="Arahal R. D."/>
            <person name="Lucena T."/>
        </authorList>
    </citation>
    <scope>NUCLEOTIDE SEQUENCE [LARGE SCALE GENOMIC DNA]</scope>
    <source>
        <strain evidence="11">CECT 8871</strain>
    </source>
</reference>
<dbReference type="PANTHER" id="PTHR30489">
    <property type="entry name" value="LIPOPROTEIN-RELEASING SYSTEM TRANSMEMBRANE PROTEIN LOLE"/>
    <property type="match status" value="1"/>
</dbReference>
<feature type="transmembrane region" description="Helical" evidence="7">
    <location>
        <begin position="20"/>
        <end position="41"/>
    </location>
</feature>
<feature type="transmembrane region" description="Helical" evidence="7">
    <location>
        <begin position="750"/>
        <end position="771"/>
    </location>
</feature>
<comment type="subcellular location">
    <subcellularLocation>
        <location evidence="1">Cell membrane</location>
        <topology evidence="1">Multi-pass membrane protein</topology>
    </subcellularLocation>
</comment>
<evidence type="ECO:0000256" key="3">
    <source>
        <dbReference type="ARBA" id="ARBA00022475"/>
    </source>
</evidence>
<keyword evidence="4 7" id="KW-0812">Transmembrane</keyword>
<feature type="transmembrane region" description="Helical" evidence="7">
    <location>
        <begin position="434"/>
        <end position="458"/>
    </location>
</feature>
<evidence type="ECO:0000256" key="5">
    <source>
        <dbReference type="ARBA" id="ARBA00022989"/>
    </source>
</evidence>
<dbReference type="EMBL" id="OMOJ01000004">
    <property type="protein sequence ID" value="SPF80341.1"/>
    <property type="molecule type" value="Genomic_DNA"/>
</dbReference>
<feature type="transmembrane region" description="Helical" evidence="7">
    <location>
        <begin position="361"/>
        <end position="382"/>
    </location>
</feature>
<feature type="transmembrane region" description="Helical" evidence="7">
    <location>
        <begin position="661"/>
        <end position="683"/>
    </location>
</feature>
<gene>
    <name evidence="10" type="ORF">PRI8871_02146</name>
</gene>
<feature type="transmembrane region" description="Helical" evidence="7">
    <location>
        <begin position="704"/>
        <end position="730"/>
    </location>
</feature>
<dbReference type="GO" id="GO:0098797">
    <property type="term" value="C:plasma membrane protein complex"/>
    <property type="evidence" value="ECO:0007669"/>
    <property type="project" value="TreeGrafter"/>
</dbReference>
<evidence type="ECO:0000259" key="8">
    <source>
        <dbReference type="Pfam" id="PF02687"/>
    </source>
</evidence>
<protein>
    <recommendedName>
        <fullName evidence="12">ABC3 transporter permease protein domain-containing protein</fullName>
    </recommendedName>
</protein>
<evidence type="ECO:0000256" key="7">
    <source>
        <dbReference type="SAM" id="Phobius"/>
    </source>
</evidence>
<keyword evidence="3" id="KW-1003">Cell membrane</keyword>
<dbReference type="InterPro" id="IPR051447">
    <property type="entry name" value="Lipoprotein-release_system"/>
</dbReference>
<dbReference type="Pfam" id="PF02687">
    <property type="entry name" value="FtsX"/>
    <property type="match status" value="2"/>
</dbReference>
<name>A0A2R8AWB5_9RHOB</name>
<proteinExistence type="inferred from homology"/>
<evidence type="ECO:0000256" key="1">
    <source>
        <dbReference type="ARBA" id="ARBA00004651"/>
    </source>
</evidence>
<dbReference type="InterPro" id="IPR003838">
    <property type="entry name" value="ABC3_permease_C"/>
</dbReference>
<keyword evidence="6 7" id="KW-0472">Membrane</keyword>
<dbReference type="Proteomes" id="UP000244904">
    <property type="component" value="Unassembled WGS sequence"/>
</dbReference>
<comment type="similarity">
    <text evidence="2">Belongs to the ABC-4 integral membrane protein family. LolC/E subfamily.</text>
</comment>
<feature type="transmembrane region" description="Helical" evidence="7">
    <location>
        <begin position="269"/>
        <end position="287"/>
    </location>
</feature>
<dbReference type="GO" id="GO:0044874">
    <property type="term" value="P:lipoprotein localization to outer membrane"/>
    <property type="evidence" value="ECO:0007669"/>
    <property type="project" value="TreeGrafter"/>
</dbReference>
<dbReference type="AlphaFoldDB" id="A0A2R8AWB5"/>
<evidence type="ECO:0000313" key="10">
    <source>
        <dbReference type="EMBL" id="SPF80341.1"/>
    </source>
</evidence>
<evidence type="ECO:0000259" key="9">
    <source>
        <dbReference type="Pfam" id="PF12704"/>
    </source>
</evidence>
<dbReference type="OrthoDB" id="5137249at2"/>
<keyword evidence="11" id="KW-1185">Reference proteome</keyword>
<organism evidence="10 11">
    <name type="scientific">Pseudoprimorskyibacter insulae</name>
    <dbReference type="NCBI Taxonomy" id="1695997"/>
    <lineage>
        <taxon>Bacteria</taxon>
        <taxon>Pseudomonadati</taxon>
        <taxon>Pseudomonadota</taxon>
        <taxon>Alphaproteobacteria</taxon>
        <taxon>Rhodobacterales</taxon>
        <taxon>Paracoccaceae</taxon>
        <taxon>Pseudoprimorskyibacter</taxon>
    </lineage>
</organism>
<sequence length="788" mass="83818">MVSALDRKMLRDLWRMKGQAGAIAVVIAVGVMLLVMTQGLVRSLEETRAAYYERYRLADVFAAVSRAPVQVVPELQALPGVSLAEGRIIGSALIDIPGQPLPVRAQAVSLPLANRASLNEVYLAAGRMPGQTAPDEILLLESFAKAHALTPGDTLRATMNGALRDYRIVGLAASPEFLYTTAPGELVPDDARFGVIWMTRPAIAALFDMGGAFNQALVSLARGANPDAALDAIDRVLAPYGGTGAIPLEDQFSNKFIQQEITGLKGSGAVVPPVFLSVAAFLLYVVITRMVQSEREEIGLLKAFGYTNSEVGTHYFKFVLTIATLGALLGCLLGIAAGRAMVGIYVQFYKFPFLVFSLEPASFATGVAVSILAASAGSILVLRKIFALRPAEAMRPPAPADYSGGARMPGWLRDRLDQPSRMVLRRLTHQPGRMAGATIGIAAGMGLSLAMITIYAGFDRTVDLSFHVIDRSDATITFTHPLSDTALFDLRRIPGIERTEALRVTAAVFHNGPRSHQGAINGMPPKAELYRALDPSYQAIDIPPEGIVLSLALAATLKATTGDIIWVDIKEGSQPRLPLRVAGVAETLVGSPAYMDMTELNRLLKTPGRVSGAYVTLTEGTEERVFADLKALPAVAGVTLKAESLASFVTMMNTGAGMIRYVMGAIAFIITFGIVYNAARIALSERLHDLAGLRVLGFSRSEAAFVLLGELAVVTLVAIPIGAALGFGLGQVIAAGFSTEFYQIPVVFHPASYGVAMAVVLGAAITSGLLVKRDLDRADLIAALKTRE</sequence>
<evidence type="ECO:0000256" key="2">
    <source>
        <dbReference type="ARBA" id="ARBA00005236"/>
    </source>
</evidence>
<evidence type="ECO:0000313" key="11">
    <source>
        <dbReference type="Proteomes" id="UP000244904"/>
    </source>
</evidence>
<keyword evidence="5 7" id="KW-1133">Transmembrane helix</keyword>
<dbReference type="InterPro" id="IPR025857">
    <property type="entry name" value="MacB_PCD"/>
</dbReference>
<dbReference type="PANTHER" id="PTHR30489:SF0">
    <property type="entry name" value="LIPOPROTEIN-RELEASING SYSTEM TRANSMEMBRANE PROTEIN LOLE"/>
    <property type="match status" value="1"/>
</dbReference>